<feature type="non-terminal residue" evidence="1">
    <location>
        <position position="27"/>
    </location>
</feature>
<protein>
    <submittedName>
        <fullName evidence="1">Uncharacterized protein</fullName>
    </submittedName>
</protein>
<comment type="caution">
    <text evidence="1">The sequence shown here is derived from an EMBL/GenBank/DDBJ whole genome shotgun (WGS) entry which is preliminary data.</text>
</comment>
<dbReference type="AlphaFoldDB" id="W1YRM9"/>
<sequence>MKIYRSNTFIAIPPGMTIKEGLEDRHM</sequence>
<accession>W1YRM9</accession>
<dbReference type="EMBL" id="AZMM01002168">
    <property type="protein sequence ID" value="ETJ43804.1"/>
    <property type="molecule type" value="Genomic_DNA"/>
</dbReference>
<gene>
    <name evidence="1" type="ORF">Q604_UNBC02168G0001</name>
</gene>
<reference evidence="1" key="1">
    <citation type="submission" date="2013-12" db="EMBL/GenBank/DDBJ databases">
        <title>A Varibaculum cambriense genome reconstructed from a premature infant gut community with otherwise low bacterial novelty that shifts toward anaerobic metabolism during the third week of life.</title>
        <authorList>
            <person name="Brown C.T."/>
            <person name="Sharon I."/>
            <person name="Thomas B.C."/>
            <person name="Castelle C.J."/>
            <person name="Morowitz M.J."/>
            <person name="Banfield J.F."/>
        </authorList>
    </citation>
    <scope>NUCLEOTIDE SEQUENCE</scope>
</reference>
<name>W1YRM9_9ZZZZ</name>
<proteinExistence type="predicted"/>
<evidence type="ECO:0000313" key="1">
    <source>
        <dbReference type="EMBL" id="ETJ43804.1"/>
    </source>
</evidence>
<organism evidence="1">
    <name type="scientific">human gut metagenome</name>
    <dbReference type="NCBI Taxonomy" id="408170"/>
    <lineage>
        <taxon>unclassified sequences</taxon>
        <taxon>metagenomes</taxon>
        <taxon>organismal metagenomes</taxon>
    </lineage>
</organism>